<reference evidence="7 8" key="1">
    <citation type="journal article" date="2019" name="Front. Genet.">
        <title>Whole-Genome Sequencing of the Opportunistic Yeast Pathogen Candida inconspicua Uncovers Its Hybrid Origin.</title>
        <authorList>
            <person name="Mixao V."/>
            <person name="Hansen A.P."/>
            <person name="Saus E."/>
            <person name="Boekhout T."/>
            <person name="Lass-Florl C."/>
            <person name="Gabaldon T."/>
        </authorList>
    </citation>
    <scope>NUCLEOTIDE SEQUENCE [LARGE SCALE GENOMIC DNA]</scope>
    <source>
        <strain evidence="7 8">CBS 180</strain>
    </source>
</reference>
<dbReference type="Proteomes" id="UP000307173">
    <property type="component" value="Unassembled WGS sequence"/>
</dbReference>
<feature type="domain" description="Fatty acid hydroxylase" evidence="6">
    <location>
        <begin position="148"/>
        <end position="283"/>
    </location>
</feature>
<dbReference type="Pfam" id="PF04116">
    <property type="entry name" value="FA_hydroxylase"/>
    <property type="match status" value="1"/>
</dbReference>
<protein>
    <recommendedName>
        <fullName evidence="6">Fatty acid hydroxylase domain-containing protein</fullName>
    </recommendedName>
</protein>
<dbReference type="OrthoDB" id="408954at2759"/>
<proteinExistence type="predicted"/>
<evidence type="ECO:0000256" key="4">
    <source>
        <dbReference type="ARBA" id="ARBA00023136"/>
    </source>
</evidence>
<dbReference type="EMBL" id="SELW01000139">
    <property type="protein sequence ID" value="TID30582.1"/>
    <property type="molecule type" value="Genomic_DNA"/>
</dbReference>
<evidence type="ECO:0000313" key="7">
    <source>
        <dbReference type="EMBL" id="TID30582.1"/>
    </source>
</evidence>
<name>A0A4T0X6E6_9ASCO</name>
<dbReference type="InterPro" id="IPR050307">
    <property type="entry name" value="Sterol_Desaturase_Related"/>
</dbReference>
<sequence>MPLIDYSDIAKIEAPIRPHVAYFLKQNLIEGIPDGLLALIAPIVAYWVYSIIFHIIDVYQLLEAYRIHPSEEQLSLNKVTFAVVIRDVIFQHIIQSITGFVMYKIDPTPVSGYENAQLWDIRHLLPSYIPTTFIYIGYWYIFSLLKCIVAFIIIDTWQFFLHKLMHQNKYLYRKFHSRHHQLYVPYAFGALFNNPVEGFLLDTIGAGIAAIVTQLSPRESVFLFTFSTLKTVDDHCGYSLPWDLFQRIFPNNSIYHDIHHQRFGIKYNFSQPFFTFWDSLFGTTYHGIDAYREKQKEITIEKYRQFLKERKEKATAKTK</sequence>
<comment type="caution">
    <text evidence="7">The sequence shown here is derived from an EMBL/GenBank/DDBJ whole genome shotgun (WGS) entry which is preliminary data.</text>
</comment>
<keyword evidence="8" id="KW-1185">Reference proteome</keyword>
<evidence type="ECO:0000256" key="1">
    <source>
        <dbReference type="ARBA" id="ARBA00004370"/>
    </source>
</evidence>
<evidence type="ECO:0000256" key="3">
    <source>
        <dbReference type="ARBA" id="ARBA00022989"/>
    </source>
</evidence>
<accession>A0A4T0X6E6</accession>
<dbReference type="GO" id="GO:0005506">
    <property type="term" value="F:iron ion binding"/>
    <property type="evidence" value="ECO:0007669"/>
    <property type="project" value="InterPro"/>
</dbReference>
<dbReference type="GO" id="GO:0016491">
    <property type="term" value="F:oxidoreductase activity"/>
    <property type="evidence" value="ECO:0007669"/>
    <property type="project" value="InterPro"/>
</dbReference>
<gene>
    <name evidence="7" type="ORF">CANINC_000827</name>
</gene>
<feature type="transmembrane region" description="Helical" evidence="5">
    <location>
        <begin position="133"/>
        <end position="154"/>
    </location>
</feature>
<dbReference type="InterPro" id="IPR006694">
    <property type="entry name" value="Fatty_acid_hydroxylase"/>
</dbReference>
<keyword evidence="3 5" id="KW-1133">Transmembrane helix</keyword>
<comment type="subcellular location">
    <subcellularLocation>
        <location evidence="1">Membrane</location>
    </subcellularLocation>
</comment>
<evidence type="ECO:0000313" key="8">
    <source>
        <dbReference type="Proteomes" id="UP000307173"/>
    </source>
</evidence>
<organism evidence="7 8">
    <name type="scientific">Pichia inconspicua</name>
    <dbReference type="NCBI Taxonomy" id="52247"/>
    <lineage>
        <taxon>Eukaryota</taxon>
        <taxon>Fungi</taxon>
        <taxon>Dikarya</taxon>
        <taxon>Ascomycota</taxon>
        <taxon>Saccharomycotina</taxon>
        <taxon>Pichiomycetes</taxon>
        <taxon>Pichiales</taxon>
        <taxon>Pichiaceae</taxon>
        <taxon>Pichia</taxon>
    </lineage>
</organism>
<dbReference type="GO" id="GO:0008610">
    <property type="term" value="P:lipid biosynthetic process"/>
    <property type="evidence" value="ECO:0007669"/>
    <property type="project" value="InterPro"/>
</dbReference>
<feature type="transmembrane region" description="Helical" evidence="5">
    <location>
        <begin position="35"/>
        <end position="56"/>
    </location>
</feature>
<evidence type="ECO:0000259" key="6">
    <source>
        <dbReference type="Pfam" id="PF04116"/>
    </source>
</evidence>
<dbReference type="GO" id="GO:0016020">
    <property type="term" value="C:membrane"/>
    <property type="evidence" value="ECO:0007669"/>
    <property type="project" value="UniProtKB-SubCell"/>
</dbReference>
<evidence type="ECO:0000256" key="5">
    <source>
        <dbReference type="SAM" id="Phobius"/>
    </source>
</evidence>
<keyword evidence="4 5" id="KW-0472">Membrane</keyword>
<keyword evidence="2 5" id="KW-0812">Transmembrane</keyword>
<dbReference type="AlphaFoldDB" id="A0A4T0X6E6"/>
<evidence type="ECO:0000256" key="2">
    <source>
        <dbReference type="ARBA" id="ARBA00022692"/>
    </source>
</evidence>
<dbReference type="STRING" id="52247.A0A4T0X6E6"/>
<dbReference type="PANTHER" id="PTHR11863">
    <property type="entry name" value="STEROL DESATURASE"/>
    <property type="match status" value="1"/>
</dbReference>